<dbReference type="InterPro" id="IPR020894">
    <property type="entry name" value="Cadherin_CS"/>
</dbReference>
<sequence length="1326" mass="147404">MKLKKYIFLIFLIIHYIYAFINNKSINVQLKIKEQSSLYTTIGNITQYLYSKSKITSDSIYFNITNNGLIQLIKIIDIELLCIEQFLCCNYNQLCELISNIIIEELNSNEMKFIQISLHIEDINDHKPQFTTTHNQQPQIVKISELSKIGTMIQLTPAIDLDLSLENQIQRYIIYGIELKKYFELDQTNLPNIYLRLIQLLDYESSTHYNGMIEACDKQYCTQQNLTIQVLDENDNKPMFIKHLYEVNIPENTTIGQTILILNAIDKDSYLNGQMNFQIQNDLDYNLKKTFRLDSHSGHLILQSRLSAHQRSEYRFIVSVSEVLNNNQNQIQSGDMTSSSSSASSTSAAAAATSTIPVTSSDTANVIITIQDINDYSPLIKMISPMEGKQLTILENSANIRVCVLQVTDNDLNDNGRVQCQLISNILDISNNAINTTITTTTTNIDSFELTQTGNHYTLLTTRSFDAELEPYITVNIACTDYGIPPRSSNRELIIKIDDINEYPPELERINYHASIMENVKSAVEVVQIIAHDRDQAAKLTYELSSEGKQYFTIDPITGVITTLGGDEKDENDNLHSSSLLDREKTEKITFSVCVTDGTPTNGCGMISVDHNSQLNNEGIKQKYLQQPIGTSSDDIVRPIFTASATVFVTILDVNDNQPQFITKGPFSILENQPRFTQINGRITALDADAGENGHVRYSLRHIWNSATGILSPDLFEIDSEGQIRTMEILDREQINAYTLEIVACDSASLNPLCTELNVTITVLDENDNKPEWHYPHAHDKEVNITSDLPPGRVVARILAMDLDAGENGQVVYSLIDPHRRTVFQIDNVTGEISVVKNNLNEMIRNEEAQYALDDSVESTPLLPGVYRLRLRASDMGHPEQVTETWLQVNVFGSDSITNAGLNFMIIIVMIAITGLISVCLVVAIICIRRRSSLQWNRPQAYPQANGFRRGRSAGDGAEGSMFPLKHEYNHPLDGTGYMMSISPTPSDLDALKLGYQSNGGNYLDTLHSAPDMHPYGWHNPNSPPGVYYSANSGPGGINTNKNDTFCSLPMDQNISNPMGTLHLPLYAPANRITPTFQTESGTFMPYPAYTVQPHLVGTSSCLNFSPCSANGTDQISAHTSAVTSFTEVPGDSIVTTTTSPTVGQTLDELRETEICNIGSCNSRNTCECEQNAPSASRQLYTPLIIGTNNGIGCCYTTSNRRIQNGNIHCELDVESADSGRGASEDDPSQLGGQFMHFYPTCHVSNFQHGTTIAHINNSSSVHVNGTTTLTCVQNMKLEDHSTNNSSSIVLLPGGMMNNNNNCSSVGDEQSKSNWNTTAVVRRLKL</sequence>
<feature type="domain" description="Cadherin" evidence="10">
    <location>
        <begin position="385"/>
        <end position="507"/>
    </location>
</feature>
<dbReference type="STRING" id="6183.A0A5K4F8V9"/>
<feature type="domain" description="Cadherin" evidence="10">
    <location>
        <begin position="135"/>
        <end position="240"/>
    </location>
</feature>
<evidence type="ECO:0000256" key="9">
    <source>
        <dbReference type="SAM" id="Phobius"/>
    </source>
</evidence>
<dbReference type="PANTHER" id="PTHR24028">
    <property type="entry name" value="CADHERIN-87A"/>
    <property type="match status" value="1"/>
</dbReference>
<dbReference type="GO" id="GO:0007156">
    <property type="term" value="P:homophilic cell adhesion via plasma membrane adhesion molecules"/>
    <property type="evidence" value="ECO:0007669"/>
    <property type="project" value="InterPro"/>
</dbReference>
<dbReference type="SMART" id="SM00112">
    <property type="entry name" value="CA"/>
    <property type="match status" value="6"/>
</dbReference>
<comment type="subcellular location">
    <subcellularLocation>
        <location evidence="1">Membrane</location>
        <topology evidence="1">Single-pass membrane protein</topology>
    </subcellularLocation>
</comment>
<dbReference type="WBParaSite" id="Smp_336370.1">
    <property type="protein sequence ID" value="Smp_336370.1"/>
    <property type="gene ID" value="Smp_336370"/>
</dbReference>
<evidence type="ECO:0000313" key="11">
    <source>
        <dbReference type="Proteomes" id="UP000008854"/>
    </source>
</evidence>
<evidence type="ECO:0000256" key="4">
    <source>
        <dbReference type="ARBA" id="ARBA00022837"/>
    </source>
</evidence>
<dbReference type="GO" id="GO:0005886">
    <property type="term" value="C:plasma membrane"/>
    <property type="evidence" value="ECO:0007669"/>
    <property type="project" value="InterPro"/>
</dbReference>
<dbReference type="GO" id="GO:0005509">
    <property type="term" value="F:calcium ion binding"/>
    <property type="evidence" value="ECO:0007669"/>
    <property type="project" value="UniProtKB-UniRule"/>
</dbReference>
<evidence type="ECO:0000256" key="1">
    <source>
        <dbReference type="ARBA" id="ARBA00004167"/>
    </source>
</evidence>
<feature type="transmembrane region" description="Helical" evidence="9">
    <location>
        <begin position="904"/>
        <end position="928"/>
    </location>
</feature>
<protein>
    <submittedName>
        <fullName evidence="12">Cadherin</fullName>
    </submittedName>
</protein>
<keyword evidence="7" id="KW-0325">Glycoprotein</keyword>
<evidence type="ECO:0000256" key="8">
    <source>
        <dbReference type="PROSITE-ProRule" id="PRU00043"/>
    </source>
</evidence>
<evidence type="ECO:0000313" key="12">
    <source>
        <dbReference type="WBParaSite" id="Smp_336370.1"/>
    </source>
</evidence>
<feature type="domain" description="Cadherin" evidence="10">
    <location>
        <begin position="241"/>
        <end position="380"/>
    </location>
</feature>
<dbReference type="SUPFAM" id="SSF49313">
    <property type="entry name" value="Cadherin-like"/>
    <property type="match status" value="6"/>
</dbReference>
<accession>A0A5K4F8V9</accession>
<dbReference type="PANTHER" id="PTHR24028:SF146">
    <property type="entry name" value="CADHERIN 96CB, ISOFORM D-RELATED"/>
    <property type="match status" value="1"/>
</dbReference>
<keyword evidence="3" id="KW-0677">Repeat</keyword>
<dbReference type="Proteomes" id="UP000008854">
    <property type="component" value="Unassembled WGS sequence"/>
</dbReference>
<dbReference type="PROSITE" id="PS50268">
    <property type="entry name" value="CADHERIN_2"/>
    <property type="match status" value="6"/>
</dbReference>
<keyword evidence="2 9" id="KW-0812">Transmembrane</keyword>
<evidence type="ECO:0000256" key="3">
    <source>
        <dbReference type="ARBA" id="ARBA00022737"/>
    </source>
</evidence>
<dbReference type="FunFam" id="2.60.40.60:FF:000092">
    <property type="entry name" value="Protocadherin 8"/>
    <property type="match status" value="1"/>
</dbReference>
<dbReference type="Pfam" id="PF00028">
    <property type="entry name" value="Cadherin"/>
    <property type="match status" value="4"/>
</dbReference>
<reference evidence="12" key="2">
    <citation type="submission" date="2019-11" db="UniProtKB">
        <authorList>
            <consortium name="WormBaseParasite"/>
        </authorList>
    </citation>
    <scope>IDENTIFICATION</scope>
    <source>
        <strain evidence="12">Puerto Rican</strain>
    </source>
</reference>
<evidence type="ECO:0000256" key="7">
    <source>
        <dbReference type="ARBA" id="ARBA00023180"/>
    </source>
</evidence>
<feature type="domain" description="Cadherin" evidence="10">
    <location>
        <begin position="777"/>
        <end position="904"/>
    </location>
</feature>
<dbReference type="AlphaFoldDB" id="A0A5K4F8V9"/>
<evidence type="ECO:0000256" key="2">
    <source>
        <dbReference type="ARBA" id="ARBA00022692"/>
    </source>
</evidence>
<feature type="domain" description="Cadherin" evidence="10">
    <location>
        <begin position="667"/>
        <end position="773"/>
    </location>
</feature>
<dbReference type="CDD" id="cd11304">
    <property type="entry name" value="Cadherin_repeat"/>
    <property type="match status" value="6"/>
</dbReference>
<organism evidence="11 12">
    <name type="scientific">Schistosoma mansoni</name>
    <name type="common">Blood fluke</name>
    <dbReference type="NCBI Taxonomy" id="6183"/>
    <lineage>
        <taxon>Eukaryota</taxon>
        <taxon>Metazoa</taxon>
        <taxon>Spiralia</taxon>
        <taxon>Lophotrochozoa</taxon>
        <taxon>Platyhelminthes</taxon>
        <taxon>Trematoda</taxon>
        <taxon>Digenea</taxon>
        <taxon>Strigeidida</taxon>
        <taxon>Schistosomatoidea</taxon>
        <taxon>Schistosomatidae</taxon>
        <taxon>Schistosoma</taxon>
    </lineage>
</organism>
<dbReference type="Gene3D" id="2.60.40.60">
    <property type="entry name" value="Cadherins"/>
    <property type="match status" value="7"/>
</dbReference>
<feature type="domain" description="Cadherin" evidence="10">
    <location>
        <begin position="508"/>
        <end position="661"/>
    </location>
</feature>
<dbReference type="PROSITE" id="PS00232">
    <property type="entry name" value="CADHERIN_1"/>
    <property type="match status" value="3"/>
</dbReference>
<dbReference type="InParanoid" id="A0A5K4F8V9"/>
<keyword evidence="11" id="KW-1185">Reference proteome</keyword>
<dbReference type="InterPro" id="IPR050174">
    <property type="entry name" value="Protocadherin/Cadherin-CA"/>
</dbReference>
<name>A0A5K4F8V9_SCHMA</name>
<dbReference type="InterPro" id="IPR002126">
    <property type="entry name" value="Cadherin-like_dom"/>
</dbReference>
<keyword evidence="5 9" id="KW-1133">Transmembrane helix</keyword>
<reference evidence="11" key="1">
    <citation type="journal article" date="2012" name="PLoS Negl. Trop. Dis.">
        <title>A systematically improved high quality genome and transcriptome of the human blood fluke Schistosoma mansoni.</title>
        <authorList>
            <person name="Protasio A.V."/>
            <person name="Tsai I.J."/>
            <person name="Babbage A."/>
            <person name="Nichol S."/>
            <person name="Hunt M."/>
            <person name="Aslett M.A."/>
            <person name="De Silva N."/>
            <person name="Velarde G.S."/>
            <person name="Anderson T.J."/>
            <person name="Clark R.C."/>
            <person name="Davidson C."/>
            <person name="Dillon G.P."/>
            <person name="Holroyd N.E."/>
            <person name="LoVerde P.T."/>
            <person name="Lloyd C."/>
            <person name="McQuillan J."/>
            <person name="Oliveira G."/>
            <person name="Otto T.D."/>
            <person name="Parker-Manuel S.J."/>
            <person name="Quail M.A."/>
            <person name="Wilson R.A."/>
            <person name="Zerlotini A."/>
            <person name="Dunne D.W."/>
            <person name="Berriman M."/>
        </authorList>
    </citation>
    <scope>NUCLEOTIDE SEQUENCE [LARGE SCALE GENOMIC DNA]</scope>
    <source>
        <strain evidence="11">Puerto Rican</strain>
    </source>
</reference>
<proteinExistence type="predicted"/>
<keyword evidence="6 9" id="KW-0472">Membrane</keyword>
<dbReference type="InterPro" id="IPR015919">
    <property type="entry name" value="Cadherin-like_sf"/>
</dbReference>
<evidence type="ECO:0000256" key="6">
    <source>
        <dbReference type="ARBA" id="ARBA00023136"/>
    </source>
</evidence>
<keyword evidence="4 8" id="KW-0106">Calcium</keyword>
<evidence type="ECO:0000256" key="5">
    <source>
        <dbReference type="ARBA" id="ARBA00022989"/>
    </source>
</evidence>
<evidence type="ECO:0000259" key="10">
    <source>
        <dbReference type="PROSITE" id="PS50268"/>
    </source>
</evidence>
<dbReference type="PRINTS" id="PR00205">
    <property type="entry name" value="CADHERIN"/>
</dbReference>